<feature type="region of interest" description="Disordered" evidence="1">
    <location>
        <begin position="135"/>
        <end position="154"/>
    </location>
</feature>
<keyword evidence="2" id="KW-0472">Membrane</keyword>
<evidence type="ECO:0000256" key="2">
    <source>
        <dbReference type="SAM" id="Phobius"/>
    </source>
</evidence>
<sequence length="272" mass="28903">MSKVEIGDSDASIVWTGPWTRAGISSEHDSTVSGSRDASSTALVTFTGTSITVYGTIPKMATNISSISQYTLDGGPLAGKFAPPPSPNIQFQQKFFGSPDLAYGLHQLHILDTITSDGLWLDYFVVTTGLDPKNLSYPATQDSPQPSSESAMTSPGLHSDSWIIAVSVGIGGCAILAALVLTVYSVRRLRQSQRTVQISEPFPAQQPSQGGTASVHASRYGYSGMHRKLGSNLTQASFTPQSTYDPSARSDGGSQNSDLAARPPVYTEHHFS</sequence>
<dbReference type="EMBL" id="JAACJJ010000028">
    <property type="protein sequence ID" value="KAF5321570.1"/>
    <property type="molecule type" value="Genomic_DNA"/>
</dbReference>
<reference evidence="3 4" key="1">
    <citation type="journal article" date="2020" name="ISME J.">
        <title>Uncovering the hidden diversity of litter-decomposition mechanisms in mushroom-forming fungi.</title>
        <authorList>
            <person name="Floudas D."/>
            <person name="Bentzer J."/>
            <person name="Ahren D."/>
            <person name="Johansson T."/>
            <person name="Persson P."/>
            <person name="Tunlid A."/>
        </authorList>
    </citation>
    <scope>NUCLEOTIDE SEQUENCE [LARGE SCALE GENOMIC DNA]</scope>
    <source>
        <strain evidence="3 4">CBS 101986</strain>
    </source>
</reference>
<feature type="compositionally biased region" description="Polar residues" evidence="1">
    <location>
        <begin position="137"/>
        <end position="153"/>
    </location>
</feature>
<comment type="caution">
    <text evidence="3">The sequence shown here is derived from an EMBL/GenBank/DDBJ whole genome shotgun (WGS) entry which is preliminary data.</text>
</comment>
<dbReference type="Gene3D" id="2.60.120.260">
    <property type="entry name" value="Galactose-binding domain-like"/>
    <property type="match status" value="1"/>
</dbReference>
<evidence type="ECO:0000256" key="1">
    <source>
        <dbReference type="SAM" id="MobiDB-lite"/>
    </source>
</evidence>
<protein>
    <submittedName>
        <fullName evidence="3">Uncharacterized protein</fullName>
    </submittedName>
</protein>
<dbReference type="Proteomes" id="UP000567179">
    <property type="component" value="Unassembled WGS sequence"/>
</dbReference>
<organism evidence="3 4">
    <name type="scientific">Psilocybe cf. subviscida</name>
    <dbReference type="NCBI Taxonomy" id="2480587"/>
    <lineage>
        <taxon>Eukaryota</taxon>
        <taxon>Fungi</taxon>
        <taxon>Dikarya</taxon>
        <taxon>Basidiomycota</taxon>
        <taxon>Agaricomycotina</taxon>
        <taxon>Agaricomycetes</taxon>
        <taxon>Agaricomycetidae</taxon>
        <taxon>Agaricales</taxon>
        <taxon>Agaricineae</taxon>
        <taxon>Strophariaceae</taxon>
        <taxon>Psilocybe</taxon>
    </lineage>
</organism>
<feature type="transmembrane region" description="Helical" evidence="2">
    <location>
        <begin position="162"/>
        <end position="184"/>
    </location>
</feature>
<keyword evidence="4" id="KW-1185">Reference proteome</keyword>
<dbReference type="OrthoDB" id="3265734at2759"/>
<name>A0A8H5BE32_9AGAR</name>
<feature type="region of interest" description="Disordered" evidence="1">
    <location>
        <begin position="233"/>
        <end position="272"/>
    </location>
</feature>
<evidence type="ECO:0000313" key="4">
    <source>
        <dbReference type="Proteomes" id="UP000567179"/>
    </source>
</evidence>
<feature type="compositionally biased region" description="Polar residues" evidence="1">
    <location>
        <begin position="233"/>
        <end position="245"/>
    </location>
</feature>
<accession>A0A8H5BE32</accession>
<keyword evidence="2" id="KW-0812">Transmembrane</keyword>
<evidence type="ECO:0000313" key="3">
    <source>
        <dbReference type="EMBL" id="KAF5321570.1"/>
    </source>
</evidence>
<dbReference type="AlphaFoldDB" id="A0A8H5BE32"/>
<gene>
    <name evidence="3" type="ORF">D9619_000096</name>
</gene>
<keyword evidence="2" id="KW-1133">Transmembrane helix</keyword>
<proteinExistence type="predicted"/>